<keyword evidence="14" id="KW-1185">Reference proteome</keyword>
<evidence type="ECO:0000313" key="13">
    <source>
        <dbReference type="EnsemblMetazoa" id="CLYHEMP024391.1"/>
    </source>
</evidence>
<feature type="transmembrane region" description="Helical" evidence="12">
    <location>
        <begin position="292"/>
        <end position="315"/>
    </location>
</feature>
<keyword evidence="6 12" id="KW-1133">Transmembrane helix</keyword>
<dbReference type="GO" id="GO:0060271">
    <property type="term" value="P:cilium assembly"/>
    <property type="evidence" value="ECO:0007669"/>
    <property type="project" value="TreeGrafter"/>
</dbReference>
<dbReference type="PANTHER" id="PTHR28388:SF1">
    <property type="entry name" value="TRANSMEMBRANE PROTEIN 237"/>
    <property type="match status" value="1"/>
</dbReference>
<dbReference type="EnsemblMetazoa" id="CLYHEMT024391.1">
    <property type="protein sequence ID" value="CLYHEMP024391.1"/>
    <property type="gene ID" value="CLYHEMG024391"/>
</dbReference>
<dbReference type="Pfam" id="PF15383">
    <property type="entry name" value="TMEM237"/>
    <property type="match status" value="1"/>
</dbReference>
<feature type="region of interest" description="Disordered" evidence="11">
    <location>
        <begin position="1"/>
        <end position="190"/>
    </location>
</feature>
<dbReference type="OrthoDB" id="5981178at2759"/>
<evidence type="ECO:0000256" key="6">
    <source>
        <dbReference type="ARBA" id="ARBA00022989"/>
    </source>
</evidence>
<evidence type="ECO:0000256" key="12">
    <source>
        <dbReference type="SAM" id="Phobius"/>
    </source>
</evidence>
<keyword evidence="5" id="KW-0970">Cilium biogenesis/degradation</keyword>
<keyword evidence="7" id="KW-0969">Cilium</keyword>
<comment type="subcellular location">
    <subcellularLocation>
        <location evidence="1">Cell projection</location>
        <location evidence="1">Cilium</location>
    </subcellularLocation>
    <subcellularLocation>
        <location evidence="2">Membrane</location>
        <topology evidence="2">Multi-pass membrane protein</topology>
    </subcellularLocation>
</comment>
<proteinExistence type="inferred from homology"/>
<dbReference type="AlphaFoldDB" id="A0A7M5XJ05"/>
<name>A0A7M5XJ05_9CNID</name>
<feature type="compositionally biased region" description="Basic and acidic residues" evidence="11">
    <location>
        <begin position="47"/>
        <end position="63"/>
    </location>
</feature>
<dbReference type="GO" id="GO:0035869">
    <property type="term" value="C:ciliary transition zone"/>
    <property type="evidence" value="ECO:0007669"/>
    <property type="project" value="TreeGrafter"/>
</dbReference>
<comment type="similarity">
    <text evidence="3">Belongs to the TMEM237 family.</text>
</comment>
<evidence type="ECO:0000256" key="1">
    <source>
        <dbReference type="ARBA" id="ARBA00004138"/>
    </source>
</evidence>
<keyword evidence="4 12" id="KW-0812">Transmembrane</keyword>
<evidence type="ECO:0000256" key="3">
    <source>
        <dbReference type="ARBA" id="ARBA00008783"/>
    </source>
</evidence>
<dbReference type="PANTHER" id="PTHR28388">
    <property type="entry name" value="TRANSMEMBRANE PROTEIN 237"/>
    <property type="match status" value="1"/>
</dbReference>
<protein>
    <recommendedName>
        <fullName evidence="15">Transmembrane protein 237</fullName>
    </recommendedName>
</protein>
<feature type="transmembrane region" description="Helical" evidence="12">
    <location>
        <begin position="373"/>
        <end position="392"/>
    </location>
</feature>
<evidence type="ECO:0000256" key="4">
    <source>
        <dbReference type="ARBA" id="ARBA00022692"/>
    </source>
</evidence>
<evidence type="ECO:0000313" key="14">
    <source>
        <dbReference type="Proteomes" id="UP000594262"/>
    </source>
</evidence>
<dbReference type="Proteomes" id="UP000594262">
    <property type="component" value="Unplaced"/>
</dbReference>
<feature type="compositionally biased region" description="Basic and acidic residues" evidence="11">
    <location>
        <begin position="127"/>
        <end position="136"/>
    </location>
</feature>
<comment type="function">
    <text evidence="10">Component of the transition zone in primary cilia. Required for ciliogenesis.</text>
</comment>
<sequence>MFGDESGGSQQELTGREKRNRRNRREEQNGIPANEGVHQKSKSRVRSSRDRLSFDPPPYDRNDPNVVSRKKKQVRRRSDFVENNDEPPARSATKKQRTTPHRLPRSVSEEVLALEGRFNPTPPTKEMAAHDEENVKSRRSKVQRSKDNDSSLADLPPSGRKSNTRNENRKKRKPRSTVFQSADEENYQGDCDDEISEYFPVDKEDIIHNTELSQSASRINNVIAPQALPSQPNDILFIEKKDGQGFVRENRNRRDRSSINRHDYAFQFYEDQKKQVTTLDFMLTTHLWFRSIATICHGLLAGLALGQCIFVYSLTSISDRVFLENYYKLALPFQSMYYFLLAISTISILDRYSNMSSGWGSFFLRLLTRPSRALALVAYLLALVFSTSLTQLDDKISLYKDIPSLWATTDEIDTWKIINLMRVIGSFLGWIMVAMAPDDDQTAETIKKASEKEDNALNQFEMHSVQTSTIPNSN</sequence>
<evidence type="ECO:0000256" key="5">
    <source>
        <dbReference type="ARBA" id="ARBA00022794"/>
    </source>
</evidence>
<accession>A0A7M5XJ05</accession>
<evidence type="ECO:0000256" key="9">
    <source>
        <dbReference type="ARBA" id="ARBA00023273"/>
    </source>
</evidence>
<keyword evidence="8 12" id="KW-0472">Membrane</keyword>
<evidence type="ECO:0000256" key="10">
    <source>
        <dbReference type="ARBA" id="ARBA00025631"/>
    </source>
</evidence>
<feature type="compositionally biased region" description="Basic residues" evidence="11">
    <location>
        <begin position="92"/>
        <end position="104"/>
    </location>
</feature>
<evidence type="ECO:0000256" key="11">
    <source>
        <dbReference type="SAM" id="MobiDB-lite"/>
    </source>
</evidence>
<feature type="transmembrane region" description="Helical" evidence="12">
    <location>
        <begin position="335"/>
        <end position="352"/>
    </location>
</feature>
<dbReference type="GO" id="GO:0016020">
    <property type="term" value="C:membrane"/>
    <property type="evidence" value="ECO:0007669"/>
    <property type="project" value="UniProtKB-SubCell"/>
</dbReference>
<evidence type="ECO:0000256" key="2">
    <source>
        <dbReference type="ARBA" id="ARBA00004141"/>
    </source>
</evidence>
<dbReference type="InterPro" id="IPR029409">
    <property type="entry name" value="TMEM237"/>
</dbReference>
<evidence type="ECO:0008006" key="15">
    <source>
        <dbReference type="Google" id="ProtNLM"/>
    </source>
</evidence>
<keyword evidence="9" id="KW-0966">Cell projection</keyword>
<evidence type="ECO:0000256" key="8">
    <source>
        <dbReference type="ARBA" id="ARBA00023136"/>
    </source>
</evidence>
<organism evidence="13 14">
    <name type="scientific">Clytia hemisphaerica</name>
    <dbReference type="NCBI Taxonomy" id="252671"/>
    <lineage>
        <taxon>Eukaryota</taxon>
        <taxon>Metazoa</taxon>
        <taxon>Cnidaria</taxon>
        <taxon>Hydrozoa</taxon>
        <taxon>Hydroidolina</taxon>
        <taxon>Leptothecata</taxon>
        <taxon>Obeliida</taxon>
        <taxon>Clytiidae</taxon>
        <taxon>Clytia</taxon>
    </lineage>
</organism>
<reference evidence="13" key="1">
    <citation type="submission" date="2021-01" db="UniProtKB">
        <authorList>
            <consortium name="EnsemblMetazoa"/>
        </authorList>
    </citation>
    <scope>IDENTIFICATION</scope>
</reference>
<evidence type="ECO:0000256" key="7">
    <source>
        <dbReference type="ARBA" id="ARBA00023069"/>
    </source>
</evidence>